<evidence type="ECO:0000259" key="8">
    <source>
        <dbReference type="Pfam" id="PF02771"/>
    </source>
</evidence>
<sequence length="743" mass="78774">MAIALTDDHQALAESVTGFAARHTPTSATRLVFDQLAAGVVQPHWAELVRQALHAVHLPEEFGGQGGGLEELAVIVEAAGAALLPGPFLPTVMASAVVALGVDGAKRRALLEEFAGGATGAIVEPSHGVSALRNDEEWTLSGSTLPVLGLLSAGVVIVGARDAGGSVVWLHLDLDAPGVTRESLEGTDLTRDVGRLKLDDVRVPRGDEIAGVDATAARAVVVGLLAADAAGVLQWCRKASVEYAKVREQFGQVIGMFQAVKHKAARLFVTEELASAVAADVIRSLGQDADQQRIATETAVIVGLGRANDAVMEAITMHGGIAVTWEHDLHLYWRRAISVAAQAGSVRTAVRNLGEVALGAKRDFTISANETDDPEFREWVGGVLDDALALPADEPSTDDPTKVYTRGRRREFLAGVGLVAAHWPKPWGVSATAAQQVIVAQEYARRELTPAKVMVGDWAVPTILAHGTDAQKERFAGPTLRGDIVWCQLFSEPQAGSDLASLKTKADKVDGGWSLTGQKVWTSDAHLAHWAICLARTEPDAAKKHRGLSYFLVDMHAPGVDVRPLKQPSGDAHFNEVFLDAVFVPDDQLLGQRGEGWSLTMTTLLNERTTISSVMTLGDDDRVRRIIAEGLYFGDRGDAVAALGEIVAETTGVAALNYRESVRQLHGDLFSPGASVVKVASAELGRTTAAISLDLIGPEASLRHAPADVVSNEMFVPAFLIGGGTVEIQLNVIAERILGLPRG</sequence>
<evidence type="ECO:0000313" key="9">
    <source>
        <dbReference type="EMBL" id="TPG27402.1"/>
    </source>
</evidence>
<evidence type="ECO:0000256" key="4">
    <source>
        <dbReference type="ARBA" id="ARBA00022827"/>
    </source>
</evidence>
<reference evidence="9 10" key="1">
    <citation type="journal article" date="2019" name="Environ. Microbiol.">
        <title>Species interactions and distinct microbial communities in high Arctic permafrost affected cryosols are associated with the CH4 and CO2 gas fluxes.</title>
        <authorList>
            <person name="Altshuler I."/>
            <person name="Hamel J."/>
            <person name="Turney S."/>
            <person name="Magnuson E."/>
            <person name="Levesque R."/>
            <person name="Greer C."/>
            <person name="Whyte L.G."/>
        </authorList>
    </citation>
    <scope>NUCLEOTIDE SEQUENCE [LARGE SCALE GENOMIC DNA]</scope>
    <source>
        <strain evidence="9 10">S5.20</strain>
    </source>
</reference>
<dbReference type="FunFam" id="2.40.110.10:FF:000011">
    <property type="entry name" value="Acyl-CoA dehydrogenase FadE34"/>
    <property type="match status" value="1"/>
</dbReference>
<dbReference type="InterPro" id="IPR009075">
    <property type="entry name" value="AcylCo_DH/oxidase_C"/>
</dbReference>
<dbReference type="Gene3D" id="1.20.140.10">
    <property type="entry name" value="Butyryl-CoA Dehydrogenase, subunit A, domain 3"/>
    <property type="match status" value="2"/>
</dbReference>
<dbReference type="InterPro" id="IPR046373">
    <property type="entry name" value="Acyl-CoA_Oxase/DH_mid-dom_sf"/>
</dbReference>
<dbReference type="PANTHER" id="PTHR43292:SF4">
    <property type="entry name" value="ACYL-COA DEHYDROGENASE FADE34"/>
    <property type="match status" value="1"/>
</dbReference>
<keyword evidence="4" id="KW-0274">FAD</keyword>
<feature type="domain" description="Acyl-CoA dehydrogenase/oxidase N-terminal" evidence="8">
    <location>
        <begin position="6"/>
        <end position="110"/>
    </location>
</feature>
<protein>
    <submittedName>
        <fullName evidence="9">Acyl-CoA dehydrogenase</fullName>
    </submittedName>
</protein>
<evidence type="ECO:0000256" key="2">
    <source>
        <dbReference type="ARBA" id="ARBA00009347"/>
    </source>
</evidence>
<dbReference type="Gene3D" id="2.40.110.10">
    <property type="entry name" value="Butyryl-CoA Dehydrogenase, subunit A, domain 2"/>
    <property type="match status" value="2"/>
</dbReference>
<dbReference type="EMBL" id="RCZG01000022">
    <property type="protein sequence ID" value="TPG27402.1"/>
    <property type="molecule type" value="Genomic_DNA"/>
</dbReference>
<dbReference type="SUPFAM" id="SSF47203">
    <property type="entry name" value="Acyl-CoA dehydrogenase C-terminal domain-like"/>
    <property type="match status" value="2"/>
</dbReference>
<dbReference type="InterPro" id="IPR013786">
    <property type="entry name" value="AcylCoA_DH/ox_N"/>
</dbReference>
<evidence type="ECO:0000259" key="6">
    <source>
        <dbReference type="Pfam" id="PF00441"/>
    </source>
</evidence>
<evidence type="ECO:0000256" key="3">
    <source>
        <dbReference type="ARBA" id="ARBA00022630"/>
    </source>
</evidence>
<dbReference type="OrthoDB" id="3964153at2"/>
<dbReference type="Pfam" id="PF02770">
    <property type="entry name" value="Acyl-CoA_dh_M"/>
    <property type="match status" value="1"/>
</dbReference>
<dbReference type="SUPFAM" id="SSF56645">
    <property type="entry name" value="Acyl-CoA dehydrogenase NM domain-like"/>
    <property type="match status" value="2"/>
</dbReference>
<proteinExistence type="inferred from homology"/>
<dbReference type="InterPro" id="IPR037069">
    <property type="entry name" value="AcylCoA_DH/ox_N_sf"/>
</dbReference>
<dbReference type="Proteomes" id="UP000320095">
    <property type="component" value="Unassembled WGS sequence"/>
</dbReference>
<feature type="domain" description="Acyl-CoA dehydrogenase/oxidase C-terminal" evidence="6">
    <location>
        <begin position="594"/>
        <end position="738"/>
    </location>
</feature>
<evidence type="ECO:0000256" key="1">
    <source>
        <dbReference type="ARBA" id="ARBA00001974"/>
    </source>
</evidence>
<accession>A0A502DSZ3</accession>
<keyword evidence="10" id="KW-1185">Reference proteome</keyword>
<dbReference type="InterPro" id="IPR006091">
    <property type="entry name" value="Acyl-CoA_Oxase/DH_mid-dom"/>
</dbReference>
<evidence type="ECO:0000259" key="7">
    <source>
        <dbReference type="Pfam" id="PF02770"/>
    </source>
</evidence>
<evidence type="ECO:0000313" key="10">
    <source>
        <dbReference type="Proteomes" id="UP000320095"/>
    </source>
</evidence>
<name>A0A502DSZ3_9MYCO</name>
<dbReference type="InterPro" id="IPR009100">
    <property type="entry name" value="AcylCoA_DH/oxidase_NM_dom_sf"/>
</dbReference>
<comment type="cofactor">
    <cofactor evidence="1">
        <name>FAD</name>
        <dbReference type="ChEBI" id="CHEBI:57692"/>
    </cofactor>
</comment>
<comment type="similarity">
    <text evidence="2">Belongs to the acyl-CoA dehydrogenase family.</text>
</comment>
<feature type="domain" description="Acyl-CoA oxidase/dehydrogenase middle" evidence="7">
    <location>
        <begin position="487"/>
        <end position="580"/>
    </location>
</feature>
<dbReference type="GO" id="GO:0005886">
    <property type="term" value="C:plasma membrane"/>
    <property type="evidence" value="ECO:0007669"/>
    <property type="project" value="TreeGrafter"/>
</dbReference>
<dbReference type="GO" id="GO:0050660">
    <property type="term" value="F:flavin adenine dinucleotide binding"/>
    <property type="evidence" value="ECO:0007669"/>
    <property type="project" value="InterPro"/>
</dbReference>
<dbReference type="AlphaFoldDB" id="A0A502DSZ3"/>
<keyword evidence="3" id="KW-0285">Flavoprotein</keyword>
<gene>
    <name evidence="9" type="ORF">EAH80_29265</name>
</gene>
<dbReference type="Gene3D" id="1.10.540.10">
    <property type="entry name" value="Acyl-CoA dehydrogenase/oxidase, N-terminal domain"/>
    <property type="match status" value="2"/>
</dbReference>
<dbReference type="InterPro" id="IPR052161">
    <property type="entry name" value="Mycobact_Acyl-CoA_DH"/>
</dbReference>
<dbReference type="PANTHER" id="PTHR43292">
    <property type="entry name" value="ACYL-COA DEHYDROGENASE"/>
    <property type="match status" value="1"/>
</dbReference>
<dbReference type="Pfam" id="PF02771">
    <property type="entry name" value="Acyl-CoA_dh_N"/>
    <property type="match status" value="2"/>
</dbReference>
<dbReference type="GO" id="GO:0016627">
    <property type="term" value="F:oxidoreductase activity, acting on the CH-CH group of donors"/>
    <property type="evidence" value="ECO:0007669"/>
    <property type="project" value="InterPro"/>
</dbReference>
<organism evidence="9 10">
    <name type="scientific">Mycolicibacterium hodleri</name>
    <dbReference type="NCBI Taxonomy" id="49897"/>
    <lineage>
        <taxon>Bacteria</taxon>
        <taxon>Bacillati</taxon>
        <taxon>Actinomycetota</taxon>
        <taxon>Actinomycetes</taxon>
        <taxon>Mycobacteriales</taxon>
        <taxon>Mycobacteriaceae</taxon>
        <taxon>Mycolicibacterium</taxon>
    </lineage>
</organism>
<dbReference type="Pfam" id="PF00441">
    <property type="entry name" value="Acyl-CoA_dh_1"/>
    <property type="match status" value="2"/>
</dbReference>
<keyword evidence="5" id="KW-0560">Oxidoreductase</keyword>
<dbReference type="InterPro" id="IPR036250">
    <property type="entry name" value="AcylCo_DH-like_C"/>
</dbReference>
<feature type="domain" description="Acyl-CoA dehydrogenase/oxidase C-terminal" evidence="6">
    <location>
        <begin position="225"/>
        <end position="345"/>
    </location>
</feature>
<evidence type="ECO:0000256" key="5">
    <source>
        <dbReference type="ARBA" id="ARBA00023002"/>
    </source>
</evidence>
<dbReference type="RefSeq" id="WP_140699490.1">
    <property type="nucleotide sequence ID" value="NZ_RCZG01000022.1"/>
</dbReference>
<comment type="caution">
    <text evidence="9">The sequence shown here is derived from an EMBL/GenBank/DDBJ whole genome shotgun (WGS) entry which is preliminary data.</text>
</comment>
<feature type="domain" description="Acyl-CoA dehydrogenase/oxidase N-terminal" evidence="8">
    <location>
        <begin position="412"/>
        <end position="483"/>
    </location>
</feature>